<feature type="compositionally biased region" description="Polar residues" evidence="1">
    <location>
        <begin position="955"/>
        <end position="971"/>
    </location>
</feature>
<name>A0A4Y7SH99_COPMI</name>
<feature type="region of interest" description="Disordered" evidence="1">
    <location>
        <begin position="1216"/>
        <end position="1330"/>
    </location>
</feature>
<feature type="compositionally biased region" description="Basic and acidic residues" evidence="1">
    <location>
        <begin position="1226"/>
        <end position="1245"/>
    </location>
</feature>
<dbReference type="SUPFAM" id="SSF74924">
    <property type="entry name" value="Cap-Gly domain"/>
    <property type="match status" value="1"/>
</dbReference>
<reference evidence="3 4" key="1">
    <citation type="journal article" date="2019" name="Nat. Ecol. Evol.">
        <title>Megaphylogeny resolves global patterns of mushroom evolution.</title>
        <authorList>
            <person name="Varga T."/>
            <person name="Krizsan K."/>
            <person name="Foldi C."/>
            <person name="Dima B."/>
            <person name="Sanchez-Garcia M."/>
            <person name="Sanchez-Ramirez S."/>
            <person name="Szollosi G.J."/>
            <person name="Szarkandi J.G."/>
            <person name="Papp V."/>
            <person name="Albert L."/>
            <person name="Andreopoulos W."/>
            <person name="Angelini C."/>
            <person name="Antonin V."/>
            <person name="Barry K.W."/>
            <person name="Bougher N.L."/>
            <person name="Buchanan P."/>
            <person name="Buyck B."/>
            <person name="Bense V."/>
            <person name="Catcheside P."/>
            <person name="Chovatia M."/>
            <person name="Cooper J."/>
            <person name="Damon W."/>
            <person name="Desjardin D."/>
            <person name="Finy P."/>
            <person name="Geml J."/>
            <person name="Haridas S."/>
            <person name="Hughes K."/>
            <person name="Justo A."/>
            <person name="Karasinski D."/>
            <person name="Kautmanova I."/>
            <person name="Kiss B."/>
            <person name="Kocsube S."/>
            <person name="Kotiranta H."/>
            <person name="LaButti K.M."/>
            <person name="Lechner B.E."/>
            <person name="Liimatainen K."/>
            <person name="Lipzen A."/>
            <person name="Lukacs Z."/>
            <person name="Mihaltcheva S."/>
            <person name="Morgado L.N."/>
            <person name="Niskanen T."/>
            <person name="Noordeloos M.E."/>
            <person name="Ohm R.A."/>
            <person name="Ortiz-Santana B."/>
            <person name="Ovrebo C."/>
            <person name="Racz N."/>
            <person name="Riley R."/>
            <person name="Savchenko A."/>
            <person name="Shiryaev A."/>
            <person name="Soop K."/>
            <person name="Spirin V."/>
            <person name="Szebenyi C."/>
            <person name="Tomsovsky M."/>
            <person name="Tulloss R.E."/>
            <person name="Uehling J."/>
            <person name="Grigoriev I.V."/>
            <person name="Vagvolgyi C."/>
            <person name="Papp T."/>
            <person name="Martin F.M."/>
            <person name="Miettinen O."/>
            <person name="Hibbett D.S."/>
            <person name="Nagy L.G."/>
        </authorList>
    </citation>
    <scope>NUCLEOTIDE SEQUENCE [LARGE SCALE GENOMIC DNA]</scope>
    <source>
        <strain evidence="3 4">FP101781</strain>
    </source>
</reference>
<comment type="caution">
    <text evidence="3">The sequence shown here is derived from an EMBL/GenBank/DDBJ whole genome shotgun (WGS) entry which is preliminary data.</text>
</comment>
<gene>
    <name evidence="3" type="ORF">FA13DRAFT_1820091</name>
</gene>
<feature type="compositionally biased region" description="Polar residues" evidence="1">
    <location>
        <begin position="891"/>
        <end position="908"/>
    </location>
</feature>
<protein>
    <recommendedName>
        <fullName evidence="2">BTB domain-containing protein</fullName>
    </recommendedName>
</protein>
<dbReference type="PANTHER" id="PTHR22427">
    <property type="entry name" value="GH15728P"/>
    <property type="match status" value="1"/>
</dbReference>
<dbReference type="STRING" id="71717.A0A4Y7SH99"/>
<dbReference type="EMBL" id="QPFP01000137">
    <property type="protein sequence ID" value="TEB20540.1"/>
    <property type="molecule type" value="Genomic_DNA"/>
</dbReference>
<evidence type="ECO:0000256" key="1">
    <source>
        <dbReference type="SAM" id="MobiDB-lite"/>
    </source>
</evidence>
<feature type="compositionally biased region" description="Low complexity" evidence="1">
    <location>
        <begin position="1103"/>
        <end position="1112"/>
    </location>
</feature>
<feature type="compositionally biased region" description="Basic residues" evidence="1">
    <location>
        <begin position="755"/>
        <end position="765"/>
    </location>
</feature>
<feature type="compositionally biased region" description="Acidic residues" evidence="1">
    <location>
        <begin position="820"/>
        <end position="829"/>
    </location>
</feature>
<feature type="compositionally biased region" description="Low complexity" evidence="1">
    <location>
        <begin position="1120"/>
        <end position="1136"/>
    </location>
</feature>
<feature type="compositionally biased region" description="Gly residues" evidence="1">
    <location>
        <begin position="873"/>
        <end position="884"/>
    </location>
</feature>
<dbReference type="PROSITE" id="PS50097">
    <property type="entry name" value="BTB"/>
    <property type="match status" value="1"/>
</dbReference>
<feature type="compositionally biased region" description="Low complexity" evidence="1">
    <location>
        <begin position="1049"/>
        <end position="1083"/>
    </location>
</feature>
<keyword evidence="4" id="KW-1185">Reference proteome</keyword>
<dbReference type="InterPro" id="IPR036859">
    <property type="entry name" value="CAP-Gly_dom_sf"/>
</dbReference>
<feature type="compositionally biased region" description="Low complexity" evidence="1">
    <location>
        <begin position="591"/>
        <end position="614"/>
    </location>
</feature>
<feature type="compositionally biased region" description="Low complexity" evidence="1">
    <location>
        <begin position="646"/>
        <end position="663"/>
    </location>
</feature>
<dbReference type="InterPro" id="IPR011333">
    <property type="entry name" value="SKP1/BTB/POZ_sf"/>
</dbReference>
<dbReference type="Proteomes" id="UP000298030">
    <property type="component" value="Unassembled WGS sequence"/>
</dbReference>
<dbReference type="CDD" id="cd18186">
    <property type="entry name" value="BTB_POZ_ZBTB_KLHL-like"/>
    <property type="match status" value="1"/>
</dbReference>
<organism evidence="3 4">
    <name type="scientific">Coprinellus micaceus</name>
    <name type="common">Glistening ink-cap mushroom</name>
    <name type="synonym">Coprinus micaceus</name>
    <dbReference type="NCBI Taxonomy" id="71717"/>
    <lineage>
        <taxon>Eukaryota</taxon>
        <taxon>Fungi</taxon>
        <taxon>Dikarya</taxon>
        <taxon>Basidiomycota</taxon>
        <taxon>Agaricomycotina</taxon>
        <taxon>Agaricomycetes</taxon>
        <taxon>Agaricomycetidae</taxon>
        <taxon>Agaricales</taxon>
        <taxon>Agaricineae</taxon>
        <taxon>Psathyrellaceae</taxon>
        <taxon>Coprinellus</taxon>
    </lineage>
</organism>
<feature type="compositionally biased region" description="Polar residues" evidence="1">
    <location>
        <begin position="699"/>
        <end position="709"/>
    </location>
</feature>
<feature type="domain" description="BTB" evidence="2">
    <location>
        <begin position="229"/>
        <end position="315"/>
    </location>
</feature>
<feature type="compositionally biased region" description="Basic and acidic residues" evidence="1">
    <location>
        <begin position="733"/>
        <end position="752"/>
    </location>
</feature>
<evidence type="ECO:0000313" key="3">
    <source>
        <dbReference type="EMBL" id="TEB20540.1"/>
    </source>
</evidence>
<dbReference type="SUPFAM" id="SSF54695">
    <property type="entry name" value="POZ domain"/>
    <property type="match status" value="1"/>
</dbReference>
<feature type="compositionally biased region" description="Low complexity" evidence="1">
    <location>
        <begin position="676"/>
        <end position="698"/>
    </location>
</feature>
<feature type="region of interest" description="Disordered" evidence="1">
    <location>
        <begin position="1044"/>
        <end position="1153"/>
    </location>
</feature>
<feature type="region of interest" description="Disordered" evidence="1">
    <location>
        <begin position="583"/>
        <end position="974"/>
    </location>
</feature>
<proteinExistence type="predicted"/>
<dbReference type="Gene3D" id="3.30.710.10">
    <property type="entry name" value="Potassium Channel Kv1.1, Chain A"/>
    <property type="match status" value="1"/>
</dbReference>
<feature type="non-terminal residue" evidence="3">
    <location>
        <position position="1"/>
    </location>
</feature>
<feature type="compositionally biased region" description="Low complexity" evidence="1">
    <location>
        <begin position="1267"/>
        <end position="1280"/>
    </location>
</feature>
<dbReference type="OrthoDB" id="2130750at2759"/>
<dbReference type="InterPro" id="IPR000210">
    <property type="entry name" value="BTB/POZ_dom"/>
</dbReference>
<sequence length="1416" mass="150829">MQRASSSFRPKTPGMAPTAVALSLSASTSTDAGAPRSLQEAVRHSTVSWQRDLEGLFKHAKDWFPDVVWELGGDGEDDAMPADKVDEVWGHKAIVYARAPPSFQSRYFSFRPNLDGFPVDSSLSLGLDPTRTPSPFSTPSITNSTTGLLRISTNINPALFGNELEYLYTGQGFGEAFEFLFDSSETRDVHHMLTAGVSSSSSDELDAESLRVDKLRKDLVFMWRSRLYSDVRIALTGNFSTTSHDNTTAIFSSHRFILVSRCPYFYDALLNWPSKPPPSSNGEPPTLNLPSPPFTPASLHFTLGYIYTGTLVFSHRSYDLQTAFSILLAATYLSLPSLPLRSASPHRPRNGRWGTTGCRCRQCARRAPRVLEFSLQNDVQNQPLERGARRALVGMFGEGWCTQEFASLPPKMRDGILRGVAKRTTPTNAFPLLFAAEHALVKLGPSIEPWADTIREMLVSARKTGRRILESEGEAEGARFGDLERVEWAMAAVLRGLKDPWAATLYQTLVSAILLRPHPGEESEALLSATSKVRKLVEDTRLEVLRWMKKRWYNVRSERGFDELEGWAVKEISDYIEVSIDDLLSPPNPRSSPARPSKSSSPNTTTTTAGGRSTLLRPMSQHPHTSRVDADSDVAVSMRSVLTRNTTGRSGTTGSTVSTTTSGTGTGTGSRRRVTPTRGGNDAASVRSSSLSTRSTATFETSGSGSTVGRSPALRRRVGGGSPSGSTSNLHHVAPEDRTRDRNGDGERDSPAKRLAAHTRAKHRAGSCGWEGKGPPSIVESNFDHDDLEDEYSVYGEGRSRGLDVDDGDAEDVDRRDGGEGGEDEEDTESVLGSGVAGDGDESTSHYADATDDSAIGGLSPTTADDGQDADDGGGGGGGGGGNLDGDDNDSTPANSILSHTTTGTSSKRPVRGRLSPSISRTTPTKKTLLTKVSLSSVNSRSTASTAASRVKSGSGASIRSINTTGSSTAPANMRKISGGLELERLVEDGDEQTELEGEHTEHGVPRHKHVHVRLVALDPLDPLLAFRHDVVLPARFQGVDAFDKTSGATNNATLTPTAAARSRKTSAASTVSGRSVSTTGATPVRQRTISATSAAGDRKRTTSATASTAAAEARQRKISTSSVSSSVASGKRSPVTTRKSAPPVPPIDRSKLSAGASVDCGAAAGVKAPSLKGSVSATGPSTGRKPVHVVERKKSASVLERKGVVAEVRERFEGKKGGAAPVPLVKKEEKEKDRKEEGQEAGKEDDMDVDEKVPAATVQADHRKTTSSASTSSVSSVATVKRRGSVDTVTSSRTRGSTGSSSSKPANPSPAKRAISPPLPPVPVEDEDMSDSDIGNTTIHGPTLTRGAYTGPPRGATLDIGIACIISSKRKRFKAYARYIGEVEGEIGPWVGVEVPLPVGVEATHGAIEARARCR</sequence>
<feature type="compositionally biased region" description="Low complexity" evidence="1">
    <location>
        <begin position="1287"/>
        <end position="1304"/>
    </location>
</feature>
<evidence type="ECO:0000313" key="4">
    <source>
        <dbReference type="Proteomes" id="UP000298030"/>
    </source>
</evidence>
<evidence type="ECO:0000259" key="2">
    <source>
        <dbReference type="PROSITE" id="PS50097"/>
    </source>
</evidence>
<accession>A0A4Y7SH99</accession>
<dbReference type="Pfam" id="PF00651">
    <property type="entry name" value="BTB"/>
    <property type="match status" value="1"/>
</dbReference>
<feature type="compositionally biased region" description="Low complexity" evidence="1">
    <location>
        <begin position="925"/>
        <end position="953"/>
    </location>
</feature>
<dbReference type="PANTHER" id="PTHR22427:SF7">
    <property type="entry name" value="GH15728P"/>
    <property type="match status" value="1"/>
</dbReference>